<gene>
    <name evidence="1" type="ORF">UT84_C0043G0006</name>
</gene>
<evidence type="ECO:0000313" key="2">
    <source>
        <dbReference type="Proteomes" id="UP000034531"/>
    </source>
</evidence>
<name>A0A0G0TMG5_9BACT</name>
<sequence>MVEKGKHQETSCLASIARITKCIVSRVENLVGEEVYIGDKPFQLANPSQTGETPTIEIRRNLNWITIAVLNKNVPGKSCQIFFQFNSYKETGWEFFDFYHPQYQKNPAIVIEELENLNVMLQEFSPISNSIIHNPGQANQS</sequence>
<accession>A0A0G0TMG5</accession>
<dbReference type="EMBL" id="LBYI01000043">
    <property type="protein sequence ID" value="KKR48230.1"/>
    <property type="molecule type" value="Genomic_DNA"/>
</dbReference>
<comment type="caution">
    <text evidence="1">The sequence shown here is derived from an EMBL/GenBank/DDBJ whole genome shotgun (WGS) entry which is preliminary data.</text>
</comment>
<dbReference type="AlphaFoldDB" id="A0A0G0TMG5"/>
<dbReference type="Proteomes" id="UP000034531">
    <property type="component" value="Unassembled WGS sequence"/>
</dbReference>
<protein>
    <submittedName>
        <fullName evidence="1">Uncharacterized protein</fullName>
    </submittedName>
</protein>
<reference evidence="1 2" key="1">
    <citation type="journal article" date="2015" name="Nature">
        <title>rRNA introns, odd ribosomes, and small enigmatic genomes across a large radiation of phyla.</title>
        <authorList>
            <person name="Brown C.T."/>
            <person name="Hug L.A."/>
            <person name="Thomas B.C."/>
            <person name="Sharon I."/>
            <person name="Castelle C.J."/>
            <person name="Singh A."/>
            <person name="Wilkins M.J."/>
            <person name="Williams K.H."/>
            <person name="Banfield J.F."/>
        </authorList>
    </citation>
    <scope>NUCLEOTIDE SEQUENCE [LARGE SCALE GENOMIC DNA]</scope>
</reference>
<evidence type="ECO:0000313" key="1">
    <source>
        <dbReference type="EMBL" id="KKR48230.1"/>
    </source>
</evidence>
<organism evidence="1 2">
    <name type="scientific">Candidatus Curtissbacteria bacterium GW2011_GWA1_40_16</name>
    <dbReference type="NCBI Taxonomy" id="1618405"/>
    <lineage>
        <taxon>Bacteria</taxon>
        <taxon>Candidatus Curtissiibacteriota</taxon>
    </lineage>
</organism>
<proteinExistence type="predicted"/>